<dbReference type="AlphaFoldDB" id="A0A7Y9WGD6"/>
<feature type="region of interest" description="Disordered" evidence="1">
    <location>
        <begin position="40"/>
        <end position="96"/>
    </location>
</feature>
<accession>A0A7Y9WGD6</accession>
<sequence>MLGVFNLKSDLRLPTLSLHLSPEQIGKDISPDLIAEPNLAEPFASGEPNRAPITLQQMSPIAVANISRHIPTPPPPNSNSSDQDQSRQHGNTNSDT</sequence>
<comment type="caution">
    <text evidence="2">The sequence shown here is derived from an EMBL/GenBank/DDBJ whole genome shotgun (WGS) entry which is preliminary data.</text>
</comment>
<gene>
    <name evidence="2" type="ORF">GGD41_006616</name>
</gene>
<evidence type="ECO:0000313" key="2">
    <source>
        <dbReference type="EMBL" id="NYH19388.1"/>
    </source>
</evidence>
<reference evidence="2 3" key="1">
    <citation type="submission" date="2020-07" db="EMBL/GenBank/DDBJ databases">
        <title>Exploring microbial biodiversity for novel pathways involved in the catabolism of aromatic compounds derived from lignin.</title>
        <authorList>
            <person name="Elkins J."/>
        </authorList>
    </citation>
    <scope>NUCLEOTIDE SEQUENCE [LARGE SCALE GENOMIC DNA]</scope>
    <source>
        <strain evidence="2 3">H2C3B</strain>
    </source>
</reference>
<evidence type="ECO:0000313" key="3">
    <source>
        <dbReference type="Proteomes" id="UP000572540"/>
    </source>
</evidence>
<name>A0A7Y9WGD6_9BURK</name>
<dbReference type="Proteomes" id="UP000572540">
    <property type="component" value="Unassembled WGS sequence"/>
</dbReference>
<evidence type="ECO:0000256" key="1">
    <source>
        <dbReference type="SAM" id="MobiDB-lite"/>
    </source>
</evidence>
<dbReference type="EMBL" id="JACCAU010000001">
    <property type="protein sequence ID" value="NYH19388.1"/>
    <property type="molecule type" value="Genomic_DNA"/>
</dbReference>
<protein>
    <submittedName>
        <fullName evidence="2">Uncharacterized protein</fullName>
    </submittedName>
</protein>
<proteinExistence type="predicted"/>
<organism evidence="2 3">
    <name type="scientific">Paraburkholderia bryophila</name>
    <dbReference type="NCBI Taxonomy" id="420952"/>
    <lineage>
        <taxon>Bacteria</taxon>
        <taxon>Pseudomonadati</taxon>
        <taxon>Pseudomonadota</taxon>
        <taxon>Betaproteobacteria</taxon>
        <taxon>Burkholderiales</taxon>
        <taxon>Burkholderiaceae</taxon>
        <taxon>Paraburkholderia</taxon>
    </lineage>
</organism>